<sequence>MKHRLQDAPPRSRWRRAAACTPWAMLLALFAVPPTVVGSHDWMLAYLAQTAVMIVLALSYNLLLGETGLLSFGHAAYAGLAAFVAAHAFNRYAIALPLLPLVGGAAAAALALPFGFVATRRAGTAFAMITLGIGELAAAAVWALPDGFGGAAGVSIDRMAGPAWGRWTFGPAREAYWVVAVWCLFASAALWALTCTPLARVANAVRDNAARVAALGTDPRRVRHAMVVLSAFFAGVAGTLGLIDIELASAEGVGMARSASVLIATVIGGSQSFFGPVLGAIVLTGFGVALAPATRAWPFYLGLLFIAVVMRAPDGLVGAAARHRRALAHHGSRAMLVGCSLRAAAVLAWIAALVLIVETLYARQFAFDETGAPWRIGGLRFEAASPVTWGVAAGLLCIGAAAARAAQHVSATRTRAVARGRQT</sequence>
<dbReference type="GO" id="GO:0015658">
    <property type="term" value="F:branched-chain amino acid transmembrane transporter activity"/>
    <property type="evidence" value="ECO:0007669"/>
    <property type="project" value="InterPro"/>
</dbReference>
<dbReference type="PANTHER" id="PTHR30482">
    <property type="entry name" value="HIGH-AFFINITY BRANCHED-CHAIN AMINO ACID TRANSPORT SYSTEM PERMEASE"/>
    <property type="match status" value="1"/>
</dbReference>
<feature type="transmembrane region" description="Helical" evidence="6">
    <location>
        <begin position="175"/>
        <end position="201"/>
    </location>
</feature>
<keyword evidence="5 6" id="KW-0472">Membrane</keyword>
<feature type="transmembrane region" description="Helical" evidence="6">
    <location>
        <begin position="222"/>
        <end position="243"/>
    </location>
</feature>
<dbReference type="EMBL" id="FXAH01000004">
    <property type="protein sequence ID" value="SMF25045.1"/>
    <property type="molecule type" value="Genomic_DNA"/>
</dbReference>
<feature type="transmembrane region" description="Helical" evidence="6">
    <location>
        <begin position="69"/>
        <end position="89"/>
    </location>
</feature>
<dbReference type="OrthoDB" id="9034298at2"/>
<dbReference type="GO" id="GO:0005886">
    <property type="term" value="C:plasma membrane"/>
    <property type="evidence" value="ECO:0007669"/>
    <property type="project" value="UniProtKB-SubCell"/>
</dbReference>
<feature type="transmembrane region" description="Helical" evidence="6">
    <location>
        <begin position="299"/>
        <end position="321"/>
    </location>
</feature>
<evidence type="ECO:0000313" key="7">
    <source>
        <dbReference type="EMBL" id="SMF25045.1"/>
    </source>
</evidence>
<evidence type="ECO:0000313" key="8">
    <source>
        <dbReference type="Proteomes" id="UP000192911"/>
    </source>
</evidence>
<dbReference type="STRING" id="28094.SAMN06295900_104307"/>
<organism evidence="7 8">
    <name type="scientific">Trinickia caryophylli</name>
    <name type="common">Paraburkholderia caryophylli</name>
    <dbReference type="NCBI Taxonomy" id="28094"/>
    <lineage>
        <taxon>Bacteria</taxon>
        <taxon>Pseudomonadati</taxon>
        <taxon>Pseudomonadota</taxon>
        <taxon>Betaproteobacteria</taxon>
        <taxon>Burkholderiales</taxon>
        <taxon>Burkholderiaceae</taxon>
        <taxon>Trinickia</taxon>
    </lineage>
</organism>
<evidence type="ECO:0000256" key="5">
    <source>
        <dbReference type="ARBA" id="ARBA00023136"/>
    </source>
</evidence>
<feature type="transmembrane region" description="Helical" evidence="6">
    <location>
        <begin position="125"/>
        <end position="144"/>
    </location>
</feature>
<evidence type="ECO:0000256" key="1">
    <source>
        <dbReference type="ARBA" id="ARBA00004651"/>
    </source>
</evidence>
<evidence type="ECO:0000256" key="2">
    <source>
        <dbReference type="ARBA" id="ARBA00022475"/>
    </source>
</evidence>
<dbReference type="Proteomes" id="UP000192911">
    <property type="component" value="Unassembled WGS sequence"/>
</dbReference>
<keyword evidence="3 6" id="KW-0812">Transmembrane</keyword>
<feature type="transmembrane region" description="Helical" evidence="6">
    <location>
        <begin position="333"/>
        <end position="357"/>
    </location>
</feature>
<dbReference type="Pfam" id="PF02653">
    <property type="entry name" value="BPD_transp_2"/>
    <property type="match status" value="1"/>
</dbReference>
<name>A0A1X7E0E7_TRICW</name>
<dbReference type="AlphaFoldDB" id="A0A1X7E0E7"/>
<dbReference type="RefSeq" id="WP_085227061.1">
    <property type="nucleotide sequence ID" value="NZ_BSQD01000005.1"/>
</dbReference>
<reference evidence="8" key="1">
    <citation type="submission" date="2017-04" db="EMBL/GenBank/DDBJ databases">
        <authorList>
            <person name="Varghese N."/>
            <person name="Submissions S."/>
        </authorList>
    </citation>
    <scope>NUCLEOTIDE SEQUENCE [LARGE SCALE GENOMIC DNA]</scope>
    <source>
        <strain evidence="8">Ballard 720</strain>
    </source>
</reference>
<dbReference type="InterPro" id="IPR001851">
    <property type="entry name" value="ABC_transp_permease"/>
</dbReference>
<keyword evidence="8" id="KW-1185">Reference proteome</keyword>
<keyword evidence="2" id="KW-1003">Cell membrane</keyword>
<dbReference type="InterPro" id="IPR043428">
    <property type="entry name" value="LivM-like"/>
</dbReference>
<feature type="transmembrane region" description="Helical" evidence="6">
    <location>
        <begin position="95"/>
        <end position="118"/>
    </location>
</feature>
<feature type="transmembrane region" description="Helical" evidence="6">
    <location>
        <begin position="20"/>
        <end position="37"/>
    </location>
</feature>
<comment type="subcellular location">
    <subcellularLocation>
        <location evidence="1">Cell membrane</location>
        <topology evidence="1">Multi-pass membrane protein</topology>
    </subcellularLocation>
</comment>
<evidence type="ECO:0000256" key="4">
    <source>
        <dbReference type="ARBA" id="ARBA00022989"/>
    </source>
</evidence>
<feature type="transmembrane region" description="Helical" evidence="6">
    <location>
        <begin position="274"/>
        <end position="293"/>
    </location>
</feature>
<keyword evidence="4 6" id="KW-1133">Transmembrane helix</keyword>
<evidence type="ECO:0000256" key="3">
    <source>
        <dbReference type="ARBA" id="ARBA00022692"/>
    </source>
</evidence>
<dbReference type="CDD" id="cd06581">
    <property type="entry name" value="TM_PBP1_LivM_like"/>
    <property type="match status" value="1"/>
</dbReference>
<dbReference type="GeneID" id="95551539"/>
<evidence type="ECO:0000256" key="6">
    <source>
        <dbReference type="SAM" id="Phobius"/>
    </source>
</evidence>
<gene>
    <name evidence="7" type="ORF">SAMN06295900_104307</name>
</gene>
<dbReference type="PANTHER" id="PTHR30482:SF10">
    <property type="entry name" value="HIGH-AFFINITY BRANCHED-CHAIN AMINO ACID TRANSPORT PROTEIN BRAE"/>
    <property type="match status" value="1"/>
</dbReference>
<accession>A0A1X7E0E7</accession>
<protein>
    <submittedName>
        <fullName evidence="7">Amino acid/amide ABC transporter membrane protein 2, HAAT family</fullName>
    </submittedName>
</protein>
<feature type="transmembrane region" description="Helical" evidence="6">
    <location>
        <begin position="43"/>
        <end position="62"/>
    </location>
</feature>
<proteinExistence type="predicted"/>